<proteinExistence type="predicted"/>
<sequence length="422" mass="45543">MPVPFPGADAKLAPPDAAEILVTARAVYSAASGPDGFTDLQYHVYSAHISAMTGGHINPDYLELITPEEFAEEMRYREEGFRIRMVELMVLCAFMVDPVPYEIIDRIEGYARELSLDGELVKIARSQLAGARELVKEDSTRAGYLIGEGESAPVDGEASVATAESEQDGNPELVRQWESLGTLPESTLGRGVWKFYKARGYQFPGSPGSASAYLAQHDWLHVIGDYGSTVESEIEVFGLISRANDDPRGFALLAMSVSLFQSGGAQSAGIFDNDHQKVASDPRRIGIRLADAMYRGAIVASNFNGQDLLSVDWLEHSLKSIGEVREMIGIPEKSAVAIRAGSVGAFDVGGITRFQISAGERLAGSLGLDYSSFGATEPVSNAGKLRRLVVQIDAGKRHKSVSELTGSDFFSGIIEKSRALKN</sequence>
<accession>A0A6J6KDA6</accession>
<organism evidence="1">
    <name type="scientific">freshwater metagenome</name>
    <dbReference type="NCBI Taxonomy" id="449393"/>
    <lineage>
        <taxon>unclassified sequences</taxon>
        <taxon>metagenomes</taxon>
        <taxon>ecological metagenomes</taxon>
    </lineage>
</organism>
<reference evidence="1" key="1">
    <citation type="submission" date="2020-05" db="EMBL/GenBank/DDBJ databases">
        <authorList>
            <person name="Chiriac C."/>
            <person name="Salcher M."/>
            <person name="Ghai R."/>
            <person name="Kavagutti S V."/>
        </authorList>
    </citation>
    <scope>NUCLEOTIDE SEQUENCE</scope>
</reference>
<gene>
    <name evidence="1" type="ORF">UFOPK2242_00113</name>
</gene>
<dbReference type="EMBL" id="CAEZWM010000005">
    <property type="protein sequence ID" value="CAB4645799.1"/>
    <property type="molecule type" value="Genomic_DNA"/>
</dbReference>
<name>A0A6J6KDA6_9ZZZZ</name>
<dbReference type="AlphaFoldDB" id="A0A6J6KDA6"/>
<protein>
    <submittedName>
        <fullName evidence="1">Unannotated protein</fullName>
    </submittedName>
</protein>
<evidence type="ECO:0000313" key="1">
    <source>
        <dbReference type="EMBL" id="CAB4645799.1"/>
    </source>
</evidence>